<proteinExistence type="predicted"/>
<dbReference type="PATRIC" id="fig|983917.3.peg.2704"/>
<keyword evidence="2" id="KW-1185">Reference proteome</keyword>
<accession>I0HSX8</accession>
<dbReference type="Proteomes" id="UP000007883">
    <property type="component" value="Chromosome"/>
</dbReference>
<gene>
    <name evidence="1" type="ordered locus">RGE_27760</name>
</gene>
<sequence>MINLPRPRLHRLADCDPPCCTSDSARGREGPDTFRIQRRTVALVLNPGGAI</sequence>
<evidence type="ECO:0000313" key="1">
    <source>
        <dbReference type="EMBL" id="BAL96115.1"/>
    </source>
</evidence>
<dbReference type="HOGENOM" id="CLU_3103426_0_0_4"/>
<dbReference type="AlphaFoldDB" id="I0HSX8"/>
<name>I0HSX8_RUBGI</name>
<reference evidence="1 2" key="1">
    <citation type="journal article" date="2012" name="J. Bacteriol.">
        <title>Complete genome sequence of phototrophic betaproteobacterium Rubrivivax gelatinosus IL144.</title>
        <authorList>
            <person name="Nagashima S."/>
            <person name="Kamimura A."/>
            <person name="Shimizu T."/>
            <person name="Nakamura-isaki S."/>
            <person name="Aono E."/>
            <person name="Sakamoto K."/>
            <person name="Ichikawa N."/>
            <person name="Nakazawa H."/>
            <person name="Sekine M."/>
            <person name="Yamazaki S."/>
            <person name="Fujita N."/>
            <person name="Shimada K."/>
            <person name="Hanada S."/>
            <person name="Nagashima K.V.P."/>
        </authorList>
    </citation>
    <scope>NUCLEOTIDE SEQUENCE [LARGE SCALE GENOMIC DNA]</scope>
    <source>
        <strain evidence="2">NBRC 100245 / IL144</strain>
    </source>
</reference>
<dbReference type="EMBL" id="AP012320">
    <property type="protein sequence ID" value="BAL96115.1"/>
    <property type="molecule type" value="Genomic_DNA"/>
</dbReference>
<organism evidence="1 2">
    <name type="scientific">Rubrivivax gelatinosus (strain NBRC 100245 / IL144)</name>
    <dbReference type="NCBI Taxonomy" id="983917"/>
    <lineage>
        <taxon>Bacteria</taxon>
        <taxon>Pseudomonadati</taxon>
        <taxon>Pseudomonadota</taxon>
        <taxon>Betaproteobacteria</taxon>
        <taxon>Burkholderiales</taxon>
        <taxon>Sphaerotilaceae</taxon>
        <taxon>Rubrivivax</taxon>
    </lineage>
</organism>
<dbReference type="STRING" id="983917.RGE_27760"/>
<evidence type="ECO:0000313" key="2">
    <source>
        <dbReference type="Proteomes" id="UP000007883"/>
    </source>
</evidence>
<dbReference type="KEGG" id="rge:RGE_27760"/>
<protein>
    <submittedName>
        <fullName evidence="1">Uncharacterized protein</fullName>
    </submittedName>
</protein>